<evidence type="ECO:0000256" key="1">
    <source>
        <dbReference type="SAM" id="Phobius"/>
    </source>
</evidence>
<feature type="non-terminal residue" evidence="2">
    <location>
        <position position="1"/>
    </location>
</feature>
<name>A0A0L8I1S6_OCTBM</name>
<sequence length="268" mass="30438">IFYIYLIPVHTFSFYTHIYIHAAFFYFYNSFYTPHRHVYIHLYTFILLSITHLYVRTSARPLLPHIRVVALITVVVARQKMAKGVVRGASNISSKKAKASRSCTPSSSICSLSLPFTFCHHHHCRHRRCCYTDRHCHRNRRRVCSRHNNNNNNNCYCCCYTSPLSDFVGFLLPSSSISSKPAVAPLSVLTAINNNNNSNNNINNLPHSHNNTHIINNNNNHPHYHINNYYNNNINNNNNSCRQTQASFSAVAALAARGSGVTTATSVV</sequence>
<organism evidence="2">
    <name type="scientific">Octopus bimaculoides</name>
    <name type="common">California two-spotted octopus</name>
    <dbReference type="NCBI Taxonomy" id="37653"/>
    <lineage>
        <taxon>Eukaryota</taxon>
        <taxon>Metazoa</taxon>
        <taxon>Spiralia</taxon>
        <taxon>Lophotrochozoa</taxon>
        <taxon>Mollusca</taxon>
        <taxon>Cephalopoda</taxon>
        <taxon>Coleoidea</taxon>
        <taxon>Octopodiformes</taxon>
        <taxon>Octopoda</taxon>
        <taxon>Incirrata</taxon>
        <taxon>Octopodidae</taxon>
        <taxon>Octopus</taxon>
    </lineage>
</organism>
<proteinExistence type="predicted"/>
<reference evidence="2" key="1">
    <citation type="submission" date="2015-07" db="EMBL/GenBank/DDBJ databases">
        <title>MeaNS - Measles Nucleotide Surveillance Program.</title>
        <authorList>
            <person name="Tran T."/>
            <person name="Druce J."/>
        </authorList>
    </citation>
    <scope>NUCLEOTIDE SEQUENCE</scope>
    <source>
        <strain evidence="2">UCB-OBI-ISO-001</strain>
        <tissue evidence="2">Gonad</tissue>
    </source>
</reference>
<gene>
    <name evidence="2" type="ORF">OCBIM_22038385mg</name>
</gene>
<dbReference type="AlphaFoldDB" id="A0A0L8I1S6"/>
<keyword evidence="1" id="KW-0472">Membrane</keyword>
<feature type="transmembrane region" description="Helical" evidence="1">
    <location>
        <begin position="38"/>
        <end position="55"/>
    </location>
</feature>
<accession>A0A0L8I1S6</accession>
<keyword evidence="1" id="KW-0812">Transmembrane</keyword>
<dbReference type="EMBL" id="KQ416738">
    <property type="protein sequence ID" value="KOF95448.1"/>
    <property type="molecule type" value="Genomic_DNA"/>
</dbReference>
<keyword evidence="1" id="KW-1133">Transmembrane helix</keyword>
<protein>
    <submittedName>
        <fullName evidence="2">Uncharacterized protein</fullName>
    </submittedName>
</protein>
<evidence type="ECO:0000313" key="2">
    <source>
        <dbReference type="EMBL" id="KOF95448.1"/>
    </source>
</evidence>
<feature type="transmembrane region" description="Helical" evidence="1">
    <location>
        <begin position="12"/>
        <end position="31"/>
    </location>
</feature>